<feature type="region of interest" description="Disordered" evidence="1">
    <location>
        <begin position="22"/>
        <end position="63"/>
    </location>
</feature>
<sequence>MQRPVLFFPLAFLLLAACVNEEEPSSSHESSSPKEEAEEPSPSAEHTSNPEEEPTEYIGYNSGQPLFKMNKPENFEVMHDYFTDVDGITFTYQPEDIAYVSEKEYDTYHYDQEAVIEVFASMRGLEDPEAFLQRNKTSTSSDFADEGEAYEVLEADSTDMGPFAYAFQSDKEHYREIEYYGMHEDIIVLARVRIPLETEKIDRIQLEALEAISSLTFDDPASWESRPDKTRAVQEVVYDPVANNEPGAGREDGYSITLPAFPDEFVLEEAFPARLYRVKKTYPSLEKKAKTNVQDYVETDTRFEVFPQDLPSPYFSESEIAQANKEALARLYPEDKVEEVVLLDSSFDMGDFTTGVRVKMETYEEYLFAMETDHRIHIARYNLFNEREDYDELKELYEEAVGTFQLNAAP</sequence>
<evidence type="ECO:0000256" key="1">
    <source>
        <dbReference type="SAM" id="MobiDB-lite"/>
    </source>
</evidence>
<dbReference type="RefSeq" id="WP_120194178.1">
    <property type="nucleotide sequence ID" value="NZ_RAPK01000011.1"/>
</dbReference>
<organism evidence="2 3">
    <name type="scientific">Sinobaca qinghaiensis</name>
    <dbReference type="NCBI Taxonomy" id="342944"/>
    <lineage>
        <taxon>Bacteria</taxon>
        <taxon>Bacillati</taxon>
        <taxon>Bacillota</taxon>
        <taxon>Bacilli</taxon>
        <taxon>Bacillales</taxon>
        <taxon>Sporolactobacillaceae</taxon>
        <taxon>Sinobaca</taxon>
    </lineage>
</organism>
<gene>
    <name evidence="2" type="ORF">ATL39_3044</name>
</gene>
<evidence type="ECO:0000313" key="2">
    <source>
        <dbReference type="EMBL" id="RKD69620.1"/>
    </source>
</evidence>
<reference evidence="2 3" key="1">
    <citation type="submission" date="2018-09" db="EMBL/GenBank/DDBJ databases">
        <title>Genomic Encyclopedia of Archaeal and Bacterial Type Strains, Phase II (KMG-II): from individual species to whole genera.</title>
        <authorList>
            <person name="Goeker M."/>
        </authorList>
    </citation>
    <scope>NUCLEOTIDE SEQUENCE [LARGE SCALE GENOMIC DNA]</scope>
    <source>
        <strain evidence="2 3">DSM 17008</strain>
    </source>
</reference>
<dbReference type="OrthoDB" id="2955253at2"/>
<accession>A0A419UWX0</accession>
<keyword evidence="3" id="KW-1185">Reference proteome</keyword>
<dbReference type="PROSITE" id="PS51257">
    <property type="entry name" value="PROKAR_LIPOPROTEIN"/>
    <property type="match status" value="1"/>
</dbReference>
<protein>
    <submittedName>
        <fullName evidence="2">Uncharacterized protein</fullName>
    </submittedName>
</protein>
<name>A0A419UWX0_9BACL</name>
<dbReference type="Proteomes" id="UP000285120">
    <property type="component" value="Unassembled WGS sequence"/>
</dbReference>
<dbReference type="EMBL" id="RAPK01000011">
    <property type="protein sequence ID" value="RKD69620.1"/>
    <property type="molecule type" value="Genomic_DNA"/>
</dbReference>
<evidence type="ECO:0000313" key="3">
    <source>
        <dbReference type="Proteomes" id="UP000285120"/>
    </source>
</evidence>
<comment type="caution">
    <text evidence="2">The sequence shown here is derived from an EMBL/GenBank/DDBJ whole genome shotgun (WGS) entry which is preliminary data.</text>
</comment>
<dbReference type="AlphaFoldDB" id="A0A419UWX0"/>
<proteinExistence type="predicted"/>